<reference evidence="11" key="1">
    <citation type="submission" date="2018-08" db="EMBL/GenBank/DDBJ databases">
        <authorList>
            <person name="Rossello M."/>
        </authorList>
    </citation>
    <scope>NUCLEOTIDE SEQUENCE [LARGE SCALE GENOMIC DNA]</scope>
    <source>
        <strain evidence="11">cv. Chinese Spring</strain>
    </source>
</reference>
<keyword evidence="6" id="KW-0175">Coiled coil</keyword>
<comment type="similarity">
    <text evidence="1">Belongs to the disease resistance NB-LRR family.</text>
</comment>
<feature type="domain" description="Disease resistance protein winged helix" evidence="9">
    <location>
        <begin position="576"/>
        <end position="619"/>
    </location>
</feature>
<dbReference type="Pfam" id="PF23598">
    <property type="entry name" value="LRR_14"/>
    <property type="match status" value="2"/>
</dbReference>
<evidence type="ECO:0000259" key="8">
    <source>
        <dbReference type="Pfam" id="PF18052"/>
    </source>
</evidence>
<dbReference type="PANTHER" id="PTHR23155">
    <property type="entry name" value="DISEASE RESISTANCE PROTEIN RP"/>
    <property type="match status" value="1"/>
</dbReference>
<evidence type="ECO:0000313" key="12">
    <source>
        <dbReference type="Proteomes" id="UP000019116"/>
    </source>
</evidence>
<sequence length="1086" mass="122814">MADLAVGLAKTVVEAALTKAKAAIEEAAKLRGSARRNMVFITLEFEMIHSFLDDATEERVKSNLVKTWVRQVRELAYDLEDCMEFVVHLDNKSTWYIRLLPSWIAPLPPLDEAAAEIEELRTRTEELSKCYLRYSHITDSDPKLFKLQQHATSGDAAGTVAVMWETVDGDLGTTSIIRKVYNDPSFVTYFACRAWVKIVHPFNPRHFIRSLMAQFYANSCKESTIVGTHVLTKMEVNHKHLVKEFERLITENRYLIVLEGFSNMLEWDDIRTFLPDMKNGSWIVVSTQRFEIASLCVGNSYQLTELKKFTAEHSVCALFKEMKYFVTGKEFVSVWGIVGVGKSALVRNLYDDYKASKTFTKYSWVDVSHPFDLSDFCRSILLDCHPEMDPIEECRKLLDNNECLLVIDDIQCMQEWDMIETTLLSIDSPVHSVIVVITTEASIAYHASSMLYEFHVRALEADAAIDLFQTEVHQKNPSSAVANYMDSHHVQIQELVLKCGGLPKVIVAIADVLARQPFELMQYNVYSLYWTFMNSLETKPEYDNLQGLFGWLHSYFRTCPDSLKPCIFYLAIFPRRRRLVRRWIAEGYTRDSSQESAEHNGEVLFSDLHERSIIHQPPQKIATATLDGPRMAICQVNGFIHEYIVARRMDENLFELEGNSALTTQRTGRHLVIFGNWNRDRIVFKSIDFSRLRSLTVFGKWEPFFISKGMKILRVLDLEDARGMKDADLEKMVNLLPRLKFLSLRGCREICHLPSSLGDLRQLQTLDVRGTSIVTLPENITLLQKLQYIRAGSGSGTKEKTSSMLNLTASAPPISSCWLPELCKRRQLVGVVVPGGIGKLTALHTLGVVNVAASGGKAILEELKKLTQLRKLGVSGINKKNSNEFFSAIKEHVHLESLSVQLNKDTSQVCLDGTPLPLENLQSLKLYGLVNVQLQGRRDGLRKLHLEMATIMEDDIKFLGKLPLLCVLRVKQIQDGELHFHVVVDGQEEDSLGSVKVLQIACGCSSSSLHVTFGSKSMKELELLKVDCHGGSPPYQFSGLENLVQLKQILLVKCSNAEALKGQLESQLAEHPNKPVVKLEEPPQSS</sequence>
<feature type="domain" description="NB-ARC" evidence="7">
    <location>
        <begin position="169"/>
        <end position="315"/>
    </location>
</feature>
<dbReference type="Gene3D" id="3.40.50.300">
    <property type="entry name" value="P-loop containing nucleotide triphosphate hydrolases"/>
    <property type="match status" value="2"/>
</dbReference>
<dbReference type="InterPro" id="IPR038005">
    <property type="entry name" value="RX-like_CC"/>
</dbReference>
<feature type="domain" description="Disease resistance R13L4/SHOC-2-like LRR" evidence="10">
    <location>
        <begin position="830"/>
        <end position="1076"/>
    </location>
</feature>
<dbReference type="InterPro" id="IPR032675">
    <property type="entry name" value="LRR_dom_sf"/>
</dbReference>
<dbReference type="Gene3D" id="1.20.5.4130">
    <property type="match status" value="1"/>
</dbReference>
<dbReference type="Gene3D" id="3.80.10.10">
    <property type="entry name" value="Ribonuclease Inhibitor"/>
    <property type="match status" value="1"/>
</dbReference>
<evidence type="ECO:0000259" key="7">
    <source>
        <dbReference type="Pfam" id="PF00931"/>
    </source>
</evidence>
<accession>A0A3B6SME5</accession>
<evidence type="ECO:0000313" key="11">
    <source>
        <dbReference type="EnsemblPlants" id="TraesCS7B02G500100.1"/>
    </source>
</evidence>
<evidence type="ECO:0000256" key="6">
    <source>
        <dbReference type="ARBA" id="ARBA00023054"/>
    </source>
</evidence>
<dbReference type="SUPFAM" id="SSF52047">
    <property type="entry name" value="RNI-like"/>
    <property type="match status" value="1"/>
</dbReference>
<keyword evidence="2" id="KW-0433">Leucine-rich repeat</keyword>
<dbReference type="OMA" id="MLEWDTI"/>
<dbReference type="GO" id="GO:0051707">
    <property type="term" value="P:response to other organism"/>
    <property type="evidence" value="ECO:0007669"/>
    <property type="project" value="UniProtKB-ARBA"/>
</dbReference>
<dbReference type="SUPFAM" id="SSF52540">
    <property type="entry name" value="P-loop containing nucleoside triphosphate hydrolases"/>
    <property type="match status" value="2"/>
</dbReference>
<dbReference type="AlphaFoldDB" id="A0A3B6SME5"/>
<dbReference type="SMR" id="A0A3B6SME5"/>
<evidence type="ECO:0000256" key="1">
    <source>
        <dbReference type="ARBA" id="ARBA00008894"/>
    </source>
</evidence>
<dbReference type="InterPro" id="IPR002182">
    <property type="entry name" value="NB-ARC"/>
</dbReference>
<keyword evidence="12" id="KW-1185">Reference proteome</keyword>
<evidence type="ECO:0000256" key="3">
    <source>
        <dbReference type="ARBA" id="ARBA00022737"/>
    </source>
</evidence>
<dbReference type="Pfam" id="PF00931">
    <property type="entry name" value="NB-ARC"/>
    <property type="match status" value="2"/>
</dbReference>
<feature type="domain" description="NB-ARC" evidence="7">
    <location>
        <begin position="329"/>
        <end position="476"/>
    </location>
</feature>
<name>A0A3B6SME5_WHEAT</name>
<dbReference type="InterPro" id="IPR044974">
    <property type="entry name" value="Disease_R_plants"/>
</dbReference>
<feature type="domain" description="Disease resistance R13L4/SHOC-2-like LRR" evidence="10">
    <location>
        <begin position="692"/>
        <end position="797"/>
    </location>
</feature>
<feature type="domain" description="Disease resistance N-terminal" evidence="8">
    <location>
        <begin position="12"/>
        <end position="88"/>
    </location>
</feature>
<evidence type="ECO:0000256" key="5">
    <source>
        <dbReference type="ARBA" id="ARBA00022821"/>
    </source>
</evidence>
<dbReference type="InterPro" id="IPR041118">
    <property type="entry name" value="Rx_N"/>
</dbReference>
<organism evidence="11">
    <name type="scientific">Triticum aestivum</name>
    <name type="common">Wheat</name>
    <dbReference type="NCBI Taxonomy" id="4565"/>
    <lineage>
        <taxon>Eukaryota</taxon>
        <taxon>Viridiplantae</taxon>
        <taxon>Streptophyta</taxon>
        <taxon>Embryophyta</taxon>
        <taxon>Tracheophyta</taxon>
        <taxon>Spermatophyta</taxon>
        <taxon>Magnoliopsida</taxon>
        <taxon>Liliopsida</taxon>
        <taxon>Poales</taxon>
        <taxon>Poaceae</taxon>
        <taxon>BOP clade</taxon>
        <taxon>Pooideae</taxon>
        <taxon>Triticodae</taxon>
        <taxon>Triticeae</taxon>
        <taxon>Triticinae</taxon>
        <taxon>Triticum</taxon>
    </lineage>
</organism>
<evidence type="ECO:0000256" key="4">
    <source>
        <dbReference type="ARBA" id="ARBA00022741"/>
    </source>
</evidence>
<protein>
    <recommendedName>
        <fullName evidence="13">NB-ARC domain-containing protein</fullName>
    </recommendedName>
</protein>
<proteinExistence type="inferred from homology"/>
<keyword evidence="5" id="KW-0611">Plant defense</keyword>
<dbReference type="Proteomes" id="UP000019116">
    <property type="component" value="Chromosome 7B"/>
</dbReference>
<keyword evidence="3" id="KW-0677">Repeat</keyword>
<dbReference type="Pfam" id="PF18052">
    <property type="entry name" value="Rx_N"/>
    <property type="match status" value="1"/>
</dbReference>
<reference evidence="11" key="2">
    <citation type="submission" date="2018-10" db="UniProtKB">
        <authorList>
            <consortium name="EnsemblPlants"/>
        </authorList>
    </citation>
    <scope>IDENTIFICATION</scope>
</reference>
<dbReference type="EnsemblPlants" id="TraesCS7B02G500100.1">
    <property type="protein sequence ID" value="TraesCS7B02G500100.1"/>
    <property type="gene ID" value="TraesCS7B02G500100"/>
</dbReference>
<evidence type="ECO:0000259" key="9">
    <source>
        <dbReference type="Pfam" id="PF23559"/>
    </source>
</evidence>
<dbReference type="Gramene" id="TraesCS7B02G500100.1">
    <property type="protein sequence ID" value="TraesCS7B02G500100.1"/>
    <property type="gene ID" value="TraesCS7B02G500100"/>
</dbReference>
<evidence type="ECO:0008006" key="13">
    <source>
        <dbReference type="Google" id="ProtNLM"/>
    </source>
</evidence>
<dbReference type="InterPro" id="IPR027417">
    <property type="entry name" value="P-loop_NTPase"/>
</dbReference>
<dbReference type="InterPro" id="IPR055414">
    <property type="entry name" value="LRR_R13L4/SHOC2-like"/>
</dbReference>
<dbReference type="OrthoDB" id="10432199at2759"/>
<keyword evidence="4" id="KW-0547">Nucleotide-binding</keyword>
<dbReference type="InterPro" id="IPR058922">
    <property type="entry name" value="WHD_DRP"/>
</dbReference>
<dbReference type="Pfam" id="PF23559">
    <property type="entry name" value="WHD_DRP"/>
    <property type="match status" value="1"/>
</dbReference>
<dbReference type="Gramene" id="TraesCS7B03G1315100.1">
    <property type="protein sequence ID" value="TraesCS7B03G1315100.1.CDS"/>
    <property type="gene ID" value="TraesCS7B03G1315100"/>
</dbReference>
<dbReference type="PRINTS" id="PR00364">
    <property type="entry name" value="DISEASERSIST"/>
</dbReference>
<dbReference type="GO" id="GO:0043531">
    <property type="term" value="F:ADP binding"/>
    <property type="evidence" value="ECO:0007669"/>
    <property type="project" value="InterPro"/>
</dbReference>
<dbReference type="PANTHER" id="PTHR23155:SF1135">
    <property type="entry name" value="OS08G0246300 PROTEIN"/>
    <property type="match status" value="1"/>
</dbReference>
<dbReference type="CDD" id="cd14798">
    <property type="entry name" value="RX-CC_like"/>
    <property type="match status" value="1"/>
</dbReference>
<dbReference type="GO" id="GO:0006952">
    <property type="term" value="P:defense response"/>
    <property type="evidence" value="ECO:0007669"/>
    <property type="project" value="UniProtKB-KW"/>
</dbReference>
<evidence type="ECO:0000256" key="2">
    <source>
        <dbReference type="ARBA" id="ARBA00022614"/>
    </source>
</evidence>
<evidence type="ECO:0000259" key="10">
    <source>
        <dbReference type="Pfam" id="PF23598"/>
    </source>
</evidence>